<evidence type="ECO:0000313" key="1">
    <source>
        <dbReference type="EMBL" id="GIX91340.1"/>
    </source>
</evidence>
<name>A0AAV4SZP8_9ARAC</name>
<comment type="caution">
    <text evidence="2">The sequence shown here is derived from an EMBL/GenBank/DDBJ whole genome shotgun (WGS) entry which is preliminary data.</text>
</comment>
<dbReference type="EMBL" id="BPLQ01008625">
    <property type="protein sequence ID" value="GIY38501.1"/>
    <property type="molecule type" value="Genomic_DNA"/>
</dbReference>
<protein>
    <submittedName>
        <fullName evidence="2">Uncharacterized protein</fullName>
    </submittedName>
</protein>
<accession>A0AAV4SZP8</accession>
<sequence length="99" mass="11555">MNNMSYRRARRIEFSQPTWVLRNSRPVSSYLEDGFSIFTHTNSFATTYSSPFIVRLDELCHLSKFGDAIKIHAVYCAFSLSPNMRDIMKNSCRKEIFGF</sequence>
<dbReference type="EMBL" id="BPLQ01002316">
    <property type="protein sequence ID" value="GIX91340.1"/>
    <property type="molecule type" value="Genomic_DNA"/>
</dbReference>
<evidence type="ECO:0000313" key="3">
    <source>
        <dbReference type="Proteomes" id="UP001054837"/>
    </source>
</evidence>
<dbReference type="Proteomes" id="UP001054837">
    <property type="component" value="Unassembled WGS sequence"/>
</dbReference>
<dbReference type="AlphaFoldDB" id="A0AAV4SZP8"/>
<evidence type="ECO:0000313" key="2">
    <source>
        <dbReference type="EMBL" id="GIY38501.1"/>
    </source>
</evidence>
<reference evidence="2 3" key="1">
    <citation type="submission" date="2021-06" db="EMBL/GenBank/DDBJ databases">
        <title>Caerostris darwini draft genome.</title>
        <authorList>
            <person name="Kono N."/>
            <person name="Arakawa K."/>
        </authorList>
    </citation>
    <scope>NUCLEOTIDE SEQUENCE [LARGE SCALE GENOMIC DNA]</scope>
</reference>
<organism evidence="2 3">
    <name type="scientific">Caerostris darwini</name>
    <dbReference type="NCBI Taxonomy" id="1538125"/>
    <lineage>
        <taxon>Eukaryota</taxon>
        <taxon>Metazoa</taxon>
        <taxon>Ecdysozoa</taxon>
        <taxon>Arthropoda</taxon>
        <taxon>Chelicerata</taxon>
        <taxon>Arachnida</taxon>
        <taxon>Araneae</taxon>
        <taxon>Araneomorphae</taxon>
        <taxon>Entelegynae</taxon>
        <taxon>Araneoidea</taxon>
        <taxon>Araneidae</taxon>
        <taxon>Caerostris</taxon>
    </lineage>
</organism>
<gene>
    <name evidence="2" type="ORF">CDAR_512541</name>
    <name evidence="1" type="ORF">CDAR_570901</name>
</gene>
<proteinExistence type="predicted"/>
<keyword evidence="3" id="KW-1185">Reference proteome</keyword>